<name>A0A7S9RFU3_9BACT</name>
<reference evidence="2 3" key="1">
    <citation type="journal article" date="2018" name="Emerg. Microbes Infect.">
        <title>Genomic analysis of oral Campylobacter concisus strains identified a potential bacterial molecular marker associated with active Crohn's disease.</title>
        <authorList>
            <person name="Liu F."/>
            <person name="Ma R."/>
            <person name="Tay C.Y.A."/>
            <person name="Octavia S."/>
            <person name="Lan R."/>
            <person name="Chung H.K.L."/>
            <person name="Riordan S.M."/>
            <person name="Grimm M.C."/>
            <person name="Leong R.W."/>
            <person name="Tanaka M.M."/>
            <person name="Connor S."/>
            <person name="Zhang L."/>
        </authorList>
    </citation>
    <scope>NUCLEOTIDE SEQUENCE [LARGE SCALE GENOMIC DNA]</scope>
    <source>
        <strain evidence="2 3">P1CDO2</strain>
    </source>
</reference>
<evidence type="ECO:0008006" key="4">
    <source>
        <dbReference type="Google" id="ProtNLM"/>
    </source>
</evidence>
<proteinExistence type="predicted"/>
<evidence type="ECO:0000313" key="2">
    <source>
        <dbReference type="EMBL" id="QPH90975.1"/>
    </source>
</evidence>
<organism evidence="2 3">
    <name type="scientific">Campylobacter concisus</name>
    <dbReference type="NCBI Taxonomy" id="199"/>
    <lineage>
        <taxon>Bacteria</taxon>
        <taxon>Pseudomonadati</taxon>
        <taxon>Campylobacterota</taxon>
        <taxon>Epsilonproteobacteria</taxon>
        <taxon>Campylobacterales</taxon>
        <taxon>Campylobacteraceae</taxon>
        <taxon>Campylobacter</taxon>
    </lineage>
</organism>
<sequence length="60" mass="7025">MFAIYVGNMMFGKRSLDVMLSLQSKKERLSEDVEILKKLNARLQKDYFELQGLEPDSNKK</sequence>
<gene>
    <name evidence="2" type="ORF">CVT00_08775</name>
</gene>
<dbReference type="RefSeq" id="WP_181000157.1">
    <property type="nucleotide sequence ID" value="NZ_CABPUX010000003.1"/>
</dbReference>
<accession>A0A7S9RFU3</accession>
<evidence type="ECO:0000313" key="3">
    <source>
        <dbReference type="Proteomes" id="UP000594508"/>
    </source>
</evidence>
<dbReference type="EMBL" id="CP060707">
    <property type="protein sequence ID" value="QPH90975.1"/>
    <property type="molecule type" value="Genomic_DNA"/>
</dbReference>
<dbReference type="AlphaFoldDB" id="A0A7S9RFU3"/>
<protein>
    <recommendedName>
        <fullName evidence="4">Septum formation initiator</fullName>
    </recommendedName>
</protein>
<keyword evidence="1" id="KW-0175">Coiled coil</keyword>
<dbReference type="Proteomes" id="UP000594508">
    <property type="component" value="Chromosome"/>
</dbReference>
<evidence type="ECO:0000256" key="1">
    <source>
        <dbReference type="SAM" id="Coils"/>
    </source>
</evidence>
<feature type="coiled-coil region" evidence="1">
    <location>
        <begin position="19"/>
        <end position="46"/>
    </location>
</feature>